<feature type="region of interest" description="Disordered" evidence="1">
    <location>
        <begin position="1"/>
        <end position="29"/>
    </location>
</feature>
<dbReference type="AlphaFoldDB" id="A0A2P6NFR0"/>
<name>A0A2P6NFR0_9EUKA</name>
<evidence type="ECO:0000256" key="1">
    <source>
        <dbReference type="SAM" id="MobiDB-lite"/>
    </source>
</evidence>
<comment type="caution">
    <text evidence="2">The sequence shown here is derived from an EMBL/GenBank/DDBJ whole genome shotgun (WGS) entry which is preliminary data.</text>
</comment>
<protein>
    <submittedName>
        <fullName evidence="2">Uncharacterized protein</fullName>
    </submittedName>
</protein>
<organism evidence="2 3">
    <name type="scientific">Planoprotostelium fungivorum</name>
    <dbReference type="NCBI Taxonomy" id="1890364"/>
    <lineage>
        <taxon>Eukaryota</taxon>
        <taxon>Amoebozoa</taxon>
        <taxon>Evosea</taxon>
        <taxon>Variosea</taxon>
        <taxon>Cavosteliida</taxon>
        <taxon>Cavosteliaceae</taxon>
        <taxon>Planoprotostelium</taxon>
    </lineage>
</organism>
<evidence type="ECO:0000313" key="3">
    <source>
        <dbReference type="Proteomes" id="UP000241769"/>
    </source>
</evidence>
<proteinExistence type="predicted"/>
<evidence type="ECO:0000313" key="2">
    <source>
        <dbReference type="EMBL" id="PRP82761.1"/>
    </source>
</evidence>
<dbReference type="EMBL" id="MDYQ01000096">
    <property type="protein sequence ID" value="PRP82761.1"/>
    <property type="molecule type" value="Genomic_DNA"/>
</dbReference>
<accession>A0A2P6NFR0</accession>
<sequence length="53" mass="5965">MSEKRERADSIQSTLMSDNTKYTQPGFCGGAKLASTIRRMKTQRDYSTNQSTS</sequence>
<gene>
    <name evidence="2" type="ORF">PROFUN_09846</name>
</gene>
<keyword evidence="3" id="KW-1185">Reference proteome</keyword>
<dbReference type="InParanoid" id="A0A2P6NFR0"/>
<reference evidence="2 3" key="1">
    <citation type="journal article" date="2018" name="Genome Biol. Evol.">
        <title>Multiple Roots of Fruiting Body Formation in Amoebozoa.</title>
        <authorList>
            <person name="Hillmann F."/>
            <person name="Forbes G."/>
            <person name="Novohradska S."/>
            <person name="Ferling I."/>
            <person name="Riege K."/>
            <person name="Groth M."/>
            <person name="Westermann M."/>
            <person name="Marz M."/>
            <person name="Spaller T."/>
            <person name="Winckler T."/>
            <person name="Schaap P."/>
            <person name="Glockner G."/>
        </authorList>
    </citation>
    <scope>NUCLEOTIDE SEQUENCE [LARGE SCALE GENOMIC DNA]</scope>
    <source>
        <strain evidence="2 3">Jena</strain>
    </source>
</reference>
<dbReference type="Proteomes" id="UP000241769">
    <property type="component" value="Unassembled WGS sequence"/>
</dbReference>
<feature type="compositionally biased region" description="Polar residues" evidence="1">
    <location>
        <begin position="10"/>
        <end position="23"/>
    </location>
</feature>